<sequence length="490" mass="56752">MPELIERPCDYPECKMTVLSYNARCVWCHQIWCHEHIKQDCHKCASAQRVDNYDERLAELQRIQEVADAEELTRLLSQVRLNSAVFIEQAQELRPNRTCTMSIPPDYQTLKTSKWFAYCNVHFLITFDDGVKWLLRVRQNRSHRLPTALTTPVIKSEVATLMLLKSKGVPVPAAYLPPHLREKNDAQNMTDLDYFFYEYISGIPLHLPFKGYFSEIDLPEDQLEGFIEEYCKIKIQLSNLHLPYSKLGCIYPSGEGITEVGPIVSLGCFMNPTSPHFMGPFTTYKEMMLAKIDAALRYVKVNALQGGYTVDEYLWHLEMRELVAASKVLIAIPTELFIKHNDSKGDEMMVNEDGKIIGIIDWEWAYVTTKSDAFSTPHFFNRTFAYMKGSNSLSHAEDLLIECYKRHGRDDLAECVKEGKLYLRMERIGYYDPAFTKSGFREVFGEDVPKDFNPPDDDAGWRKYMLKRYEHDQTLKEVIDKYGTKQELAL</sequence>
<evidence type="ECO:0000313" key="2">
    <source>
        <dbReference type="Proteomes" id="UP000094020"/>
    </source>
</evidence>
<evidence type="ECO:0000313" key="1">
    <source>
        <dbReference type="EMBL" id="WWC68361.1"/>
    </source>
</evidence>
<dbReference type="KEGG" id="kpin:30176025"/>
<dbReference type="Proteomes" id="UP000094020">
    <property type="component" value="Chromosome 3"/>
</dbReference>
<accession>A0AAJ8MN76</accession>
<reference evidence="1" key="2">
    <citation type="submission" date="2024-02" db="EMBL/GenBank/DDBJ databases">
        <title>Comparative genomics of Cryptococcus and Kwoniella reveals pathogenesis evolution and contrasting modes of karyotype evolution via chromosome fusion or intercentromeric recombination.</title>
        <authorList>
            <person name="Coelho M.A."/>
            <person name="David-Palma M."/>
            <person name="Shea T."/>
            <person name="Bowers K."/>
            <person name="McGinley-Smith S."/>
            <person name="Mohammad A.W."/>
            <person name="Gnirke A."/>
            <person name="Yurkov A.M."/>
            <person name="Nowrousian M."/>
            <person name="Sun S."/>
            <person name="Cuomo C.A."/>
            <person name="Heitman J."/>
        </authorList>
    </citation>
    <scope>NUCLEOTIDE SEQUENCE</scope>
    <source>
        <strain evidence="1">CBS 10737</strain>
    </source>
</reference>
<dbReference type="InterPro" id="IPR035896">
    <property type="entry name" value="AN1-like_Znf"/>
</dbReference>
<dbReference type="PANTHER" id="PTHR21310:SF15">
    <property type="entry name" value="AMINOGLYCOSIDE PHOSPHOTRANSFERASE DOMAIN-CONTAINING PROTEIN"/>
    <property type="match status" value="1"/>
</dbReference>
<dbReference type="InterPro" id="IPR051678">
    <property type="entry name" value="AGP_Transferase"/>
</dbReference>
<protein>
    <recommendedName>
        <fullName evidence="3">Aminoglycoside phosphotransferase domain-containing protein</fullName>
    </recommendedName>
</protein>
<evidence type="ECO:0008006" key="3">
    <source>
        <dbReference type="Google" id="ProtNLM"/>
    </source>
</evidence>
<name>A0AAJ8MN76_9TREE</name>
<keyword evidence="2" id="KW-1185">Reference proteome</keyword>
<dbReference type="GeneID" id="30176025"/>
<reference evidence="1" key="1">
    <citation type="submission" date="2013-07" db="EMBL/GenBank/DDBJ databases">
        <authorList>
            <consortium name="The Broad Institute Genome Sequencing Platform"/>
            <person name="Cuomo C."/>
            <person name="Litvintseva A."/>
            <person name="Chen Y."/>
            <person name="Heitman J."/>
            <person name="Sun S."/>
            <person name="Springer D."/>
            <person name="Dromer F."/>
            <person name="Young S.K."/>
            <person name="Zeng Q."/>
            <person name="Gargeya S."/>
            <person name="Fitzgerald M."/>
            <person name="Abouelleil A."/>
            <person name="Alvarado L."/>
            <person name="Berlin A.M."/>
            <person name="Chapman S.B."/>
            <person name="Dewar J."/>
            <person name="Goldberg J."/>
            <person name="Griggs A."/>
            <person name="Gujja S."/>
            <person name="Hansen M."/>
            <person name="Howarth C."/>
            <person name="Imamovic A."/>
            <person name="Larimer J."/>
            <person name="McCowan C."/>
            <person name="Murphy C."/>
            <person name="Pearson M."/>
            <person name="Priest M."/>
            <person name="Roberts A."/>
            <person name="Saif S."/>
            <person name="Shea T."/>
            <person name="Sykes S."/>
            <person name="Wortman J."/>
            <person name="Nusbaum C."/>
            <person name="Birren B."/>
        </authorList>
    </citation>
    <scope>NUCLEOTIDE SEQUENCE</scope>
    <source>
        <strain evidence="1">CBS 10737</strain>
    </source>
</reference>
<organism evidence="1 2">
    <name type="scientific">Kwoniella pini CBS 10737</name>
    <dbReference type="NCBI Taxonomy" id="1296096"/>
    <lineage>
        <taxon>Eukaryota</taxon>
        <taxon>Fungi</taxon>
        <taxon>Dikarya</taxon>
        <taxon>Basidiomycota</taxon>
        <taxon>Agaricomycotina</taxon>
        <taxon>Tremellomycetes</taxon>
        <taxon>Tremellales</taxon>
        <taxon>Cryptococcaceae</taxon>
        <taxon>Kwoniella</taxon>
    </lineage>
</organism>
<dbReference type="EMBL" id="CP144521">
    <property type="protein sequence ID" value="WWC68361.1"/>
    <property type="molecule type" value="Genomic_DNA"/>
</dbReference>
<dbReference type="SUPFAM" id="SSF118310">
    <property type="entry name" value="AN1-like Zinc finger"/>
    <property type="match status" value="1"/>
</dbReference>
<dbReference type="AlphaFoldDB" id="A0AAJ8MN76"/>
<dbReference type="SUPFAM" id="SSF56112">
    <property type="entry name" value="Protein kinase-like (PK-like)"/>
    <property type="match status" value="1"/>
</dbReference>
<dbReference type="RefSeq" id="XP_019007641.2">
    <property type="nucleotide sequence ID" value="XM_019159347.2"/>
</dbReference>
<dbReference type="PANTHER" id="PTHR21310">
    <property type="entry name" value="AMINOGLYCOSIDE PHOSPHOTRANSFERASE-RELATED-RELATED"/>
    <property type="match status" value="1"/>
</dbReference>
<proteinExistence type="predicted"/>
<gene>
    <name evidence="1" type="ORF">I206_102286</name>
</gene>
<dbReference type="InterPro" id="IPR011009">
    <property type="entry name" value="Kinase-like_dom_sf"/>
</dbReference>